<gene>
    <name evidence="2" type="ORF">FWILDA_LOCUS19254</name>
</gene>
<dbReference type="GO" id="GO:0005524">
    <property type="term" value="F:ATP binding"/>
    <property type="evidence" value="ECO:0007669"/>
    <property type="project" value="InterPro"/>
</dbReference>
<dbReference type="AlphaFoldDB" id="A0A9W4TBJ8"/>
<sequence>CENIGGDHVKRGDAYAEIENSTFESGDIIRILTLDDPIGDKAHQRYCEVKHILECILDAALLRINETHSQGLEYHAKRLKAMIDNYSLDFHLKCNDITYLLRKNHDVEVLFSNSDKREEAVHALRDEYKNDLDKV</sequence>
<feature type="non-terminal residue" evidence="2">
    <location>
        <position position="1"/>
    </location>
</feature>
<dbReference type="EMBL" id="CAMKVN010022367">
    <property type="protein sequence ID" value="CAI2199801.1"/>
    <property type="molecule type" value="Genomic_DNA"/>
</dbReference>
<dbReference type="GO" id="GO:0006633">
    <property type="term" value="P:fatty acid biosynthetic process"/>
    <property type="evidence" value="ECO:0007669"/>
    <property type="project" value="InterPro"/>
</dbReference>
<evidence type="ECO:0000313" key="2">
    <source>
        <dbReference type="EMBL" id="CAI2199801.1"/>
    </source>
</evidence>
<dbReference type="InterPro" id="IPR013537">
    <property type="entry name" value="AcCoA_COase_cen"/>
</dbReference>
<reference evidence="2" key="1">
    <citation type="submission" date="2022-08" db="EMBL/GenBank/DDBJ databases">
        <authorList>
            <person name="Kallberg Y."/>
            <person name="Tangrot J."/>
            <person name="Rosling A."/>
        </authorList>
    </citation>
    <scope>NUCLEOTIDE SEQUENCE</scope>
    <source>
        <strain evidence="2">Wild A</strain>
    </source>
</reference>
<accession>A0A9W4TBJ8</accession>
<feature type="non-terminal residue" evidence="2">
    <location>
        <position position="135"/>
    </location>
</feature>
<comment type="caution">
    <text evidence="2">The sequence shown here is derived from an EMBL/GenBank/DDBJ whole genome shotgun (WGS) entry which is preliminary data.</text>
</comment>
<protein>
    <submittedName>
        <fullName evidence="2">6481_t:CDS:1</fullName>
    </submittedName>
</protein>
<evidence type="ECO:0000313" key="3">
    <source>
        <dbReference type="Proteomes" id="UP001153678"/>
    </source>
</evidence>
<keyword evidence="3" id="KW-1185">Reference proteome</keyword>
<feature type="domain" description="Acetyl-CoA carboxylase central" evidence="1">
    <location>
        <begin position="56"/>
        <end position="135"/>
    </location>
</feature>
<dbReference type="OrthoDB" id="14612at2759"/>
<name>A0A9W4TBJ8_9GLOM</name>
<proteinExistence type="predicted"/>
<dbReference type="Proteomes" id="UP001153678">
    <property type="component" value="Unassembled WGS sequence"/>
</dbReference>
<organism evidence="2 3">
    <name type="scientific">Funneliformis geosporum</name>
    <dbReference type="NCBI Taxonomy" id="1117311"/>
    <lineage>
        <taxon>Eukaryota</taxon>
        <taxon>Fungi</taxon>
        <taxon>Fungi incertae sedis</taxon>
        <taxon>Mucoromycota</taxon>
        <taxon>Glomeromycotina</taxon>
        <taxon>Glomeromycetes</taxon>
        <taxon>Glomerales</taxon>
        <taxon>Glomeraceae</taxon>
        <taxon>Funneliformis</taxon>
    </lineage>
</organism>
<evidence type="ECO:0000259" key="1">
    <source>
        <dbReference type="Pfam" id="PF08326"/>
    </source>
</evidence>
<dbReference type="Pfam" id="PF08326">
    <property type="entry name" value="ACC_central"/>
    <property type="match status" value="1"/>
</dbReference>
<dbReference type="GO" id="GO:0003989">
    <property type="term" value="F:acetyl-CoA carboxylase activity"/>
    <property type="evidence" value="ECO:0007669"/>
    <property type="project" value="InterPro"/>
</dbReference>